<feature type="non-terminal residue" evidence="2">
    <location>
        <position position="1"/>
    </location>
</feature>
<dbReference type="EMBL" id="AJ515619">
    <property type="protein sequence ID" value="CAD57279.1"/>
    <property type="molecule type" value="mRNA"/>
</dbReference>
<accession>Q806W6</accession>
<proteinExistence type="evidence at transcript level"/>
<evidence type="ECO:0000313" key="2">
    <source>
        <dbReference type="EMBL" id="CAD57279.1"/>
    </source>
</evidence>
<sequence length="101" mass="11279">STSSLKGGVPSPTLSPKARTRGLIAGTTRLSRAVPYPRRRCAVQCIASPQALLWWERLIVPAPPRSTGGRMRRTCYSQQHATAAGQLVRLYMDEWHRVHQD</sequence>
<feature type="non-terminal residue" evidence="2">
    <location>
        <position position="101"/>
    </location>
</feature>
<name>Q806W6_9HEPC</name>
<evidence type="ECO:0000256" key="1">
    <source>
        <dbReference type="SAM" id="MobiDB-lite"/>
    </source>
</evidence>
<reference evidence="2" key="1">
    <citation type="journal article" date="2003" name="J. Infect. Dis.">
        <title>Mutations within the CD81-binding sites and hypervariable region 2 of the envelope 2 protein: correlation with treatment response in hepatitis C virus-infected patients.</title>
        <authorList>
            <person name="Hofmann W.P."/>
            <person name="Sarrazin C."/>
            <person name="Kronenberger B."/>
            <person name="Schonberger B."/>
            <person name="Bruch K."/>
            <person name="Zeuzem S."/>
        </authorList>
    </citation>
    <scope>NUCLEOTIDE SEQUENCE</scope>
</reference>
<protein>
    <submittedName>
        <fullName evidence="2">Structural protein E2</fullName>
    </submittedName>
</protein>
<feature type="region of interest" description="Disordered" evidence="1">
    <location>
        <begin position="1"/>
        <end position="22"/>
    </location>
</feature>
<organism evidence="2">
    <name type="scientific">Hepacivirus hominis</name>
    <dbReference type="NCBI Taxonomy" id="3052230"/>
    <lineage>
        <taxon>Viruses</taxon>
        <taxon>Riboviria</taxon>
        <taxon>Orthornavirae</taxon>
        <taxon>Kitrinoviricota</taxon>
        <taxon>Flasuviricetes</taxon>
        <taxon>Amarillovirales</taxon>
        <taxon>Flaviviridae</taxon>
        <taxon>Hepacivirus</taxon>
    </lineage>
</organism>